<name>A0A6C0BUJ2_9ZZZZ</name>
<evidence type="ECO:0008006" key="2">
    <source>
        <dbReference type="Google" id="ProtNLM"/>
    </source>
</evidence>
<reference evidence="1" key="1">
    <citation type="journal article" date="2020" name="Nature">
        <title>Giant virus diversity and host interactions through global metagenomics.</title>
        <authorList>
            <person name="Schulz F."/>
            <person name="Roux S."/>
            <person name="Paez-Espino D."/>
            <person name="Jungbluth S."/>
            <person name="Walsh D.A."/>
            <person name="Denef V.J."/>
            <person name="McMahon K.D."/>
            <person name="Konstantinidis K.T."/>
            <person name="Eloe-Fadrosh E.A."/>
            <person name="Kyrpides N.C."/>
            <person name="Woyke T."/>
        </authorList>
    </citation>
    <scope>NUCLEOTIDE SEQUENCE</scope>
    <source>
        <strain evidence="1">GVMAG-M-3300019093-7</strain>
    </source>
</reference>
<accession>A0A6C0BUJ2</accession>
<protein>
    <recommendedName>
        <fullName evidence="2">mRNA capping enzyme adenylation domain-containing protein</fullName>
    </recommendedName>
</protein>
<evidence type="ECO:0000313" key="1">
    <source>
        <dbReference type="EMBL" id="QHS96115.1"/>
    </source>
</evidence>
<proteinExistence type="predicted"/>
<dbReference type="EMBL" id="MN739263">
    <property type="protein sequence ID" value="QHS96115.1"/>
    <property type="molecule type" value="Genomic_DNA"/>
</dbReference>
<organism evidence="1">
    <name type="scientific">viral metagenome</name>
    <dbReference type="NCBI Taxonomy" id="1070528"/>
    <lineage>
        <taxon>unclassified sequences</taxon>
        <taxon>metagenomes</taxon>
        <taxon>organismal metagenomes</taxon>
    </lineage>
</organism>
<dbReference type="AlphaFoldDB" id="A0A6C0BUJ2"/>
<sequence>MLKDYEKEEIIKNFPAIELSYETIGHNKVYDFILCIPEGKKVFAWFTTYKKQNVCFLMEINTETKQIINIEYAVCCFHDHLSFGTIFYGTIFKYENTRFFSVEDLYYVKGRPVHMKNYSEKLELLKHIFANDIKQVSYYQYQMVFGLPVIDNNYQHILNIATILPYKVKYLQFRQNSKHMPIVNCVYYKSNLGEKRYGNNNAPPQQKKEYIFNVKPEIQSDIYGLYVYNHDSKKCDYYVETACIPDFKTSVMMNKLFRKIKENENLDALEESDEEEEFENQDIDKFVHLDKEYNMICEYNYKHKKWTPLRLAPRGQRVVNKNDLGRL</sequence>